<evidence type="ECO:0000313" key="4">
    <source>
        <dbReference type="WBParaSite" id="TCLT_0000564901-mRNA-1"/>
    </source>
</evidence>
<organism evidence="4">
    <name type="scientific">Thelazia callipaeda</name>
    <name type="common">Oriental eyeworm</name>
    <name type="synonym">Parasitic nematode</name>
    <dbReference type="NCBI Taxonomy" id="103827"/>
    <lineage>
        <taxon>Eukaryota</taxon>
        <taxon>Metazoa</taxon>
        <taxon>Ecdysozoa</taxon>
        <taxon>Nematoda</taxon>
        <taxon>Chromadorea</taxon>
        <taxon>Rhabditida</taxon>
        <taxon>Spirurina</taxon>
        <taxon>Spiruromorpha</taxon>
        <taxon>Thelazioidea</taxon>
        <taxon>Thelaziidae</taxon>
        <taxon>Thelazia</taxon>
    </lineage>
</organism>
<dbReference type="Gene3D" id="3.10.590.10">
    <property type="entry name" value="ph1033 like domains"/>
    <property type="match status" value="1"/>
</dbReference>
<dbReference type="STRING" id="103827.A0A0N5CYV9"/>
<dbReference type="GO" id="GO:0005654">
    <property type="term" value="C:nucleoplasm"/>
    <property type="evidence" value="ECO:0007669"/>
    <property type="project" value="TreeGrafter"/>
</dbReference>
<dbReference type="InterPro" id="IPR007275">
    <property type="entry name" value="YTH_domain"/>
</dbReference>
<sequence length="347" mass="40262">MSRAQFFLARSCEENIRLAIKTSFWTTHPLTERLLTEAFRRAPILILIFLAQNADHFAGFAQMCSEAQYNIQPEIRWVNFRGGGNIKLFWISKCALDIRATDHIKNPFNKEKVIYAAADGCEIQCAAGQQLCSLFPYDARIDLNILKMKIQHISPRAKSSLPSLLDTKISYIKFRNAKRNLALRKTWKNLCSEERLPLILSPITSLHNWRDRRDEIVKSNNSTRLLPLMDIKVSHRRARGMHLSSLWGRHRYDPLRQSPKHCTSSGDIRIAVNTERSPYENLMDANNFDDENSFHMDTYNNETCMLCSSSTKYRYQCVVSNPFSCCLDIVLLRHAEVMQNHDWSCRK</sequence>
<reference evidence="2 3" key="2">
    <citation type="submission" date="2018-11" db="EMBL/GenBank/DDBJ databases">
        <authorList>
            <consortium name="Pathogen Informatics"/>
        </authorList>
    </citation>
    <scope>NUCLEOTIDE SEQUENCE [LARGE SCALE GENOMIC DNA]</scope>
</reference>
<protein>
    <submittedName>
        <fullName evidence="4">YTH domain-containing protein</fullName>
    </submittedName>
</protein>
<dbReference type="Proteomes" id="UP000276776">
    <property type="component" value="Unassembled WGS sequence"/>
</dbReference>
<feature type="domain" description="YTH" evidence="1">
    <location>
        <begin position="3"/>
        <end position="135"/>
    </location>
</feature>
<keyword evidence="3" id="KW-1185">Reference proteome</keyword>
<dbReference type="GO" id="GO:0000398">
    <property type="term" value="P:mRNA splicing, via spliceosome"/>
    <property type="evidence" value="ECO:0007669"/>
    <property type="project" value="TreeGrafter"/>
</dbReference>
<evidence type="ECO:0000313" key="2">
    <source>
        <dbReference type="EMBL" id="VDN02905.1"/>
    </source>
</evidence>
<dbReference type="OrthoDB" id="5842105at2759"/>
<dbReference type="AlphaFoldDB" id="A0A0N5CYV9"/>
<dbReference type="EMBL" id="UYYF01004353">
    <property type="protein sequence ID" value="VDN02905.1"/>
    <property type="molecule type" value="Genomic_DNA"/>
</dbReference>
<accession>A0A0N5CYV9</accession>
<proteinExistence type="predicted"/>
<reference evidence="4" key="1">
    <citation type="submission" date="2017-02" db="UniProtKB">
        <authorList>
            <consortium name="WormBaseParasite"/>
        </authorList>
    </citation>
    <scope>IDENTIFICATION</scope>
</reference>
<dbReference type="GO" id="GO:0003729">
    <property type="term" value="F:mRNA binding"/>
    <property type="evidence" value="ECO:0007669"/>
    <property type="project" value="TreeGrafter"/>
</dbReference>
<dbReference type="InterPro" id="IPR045168">
    <property type="entry name" value="YTH_prot"/>
</dbReference>
<dbReference type="Pfam" id="PF04146">
    <property type="entry name" value="YTH"/>
    <property type="match status" value="1"/>
</dbReference>
<dbReference type="CDD" id="cd21134">
    <property type="entry name" value="YTH"/>
    <property type="match status" value="1"/>
</dbReference>
<dbReference type="PROSITE" id="PS50882">
    <property type="entry name" value="YTH"/>
    <property type="match status" value="1"/>
</dbReference>
<gene>
    <name evidence="2" type="ORF">TCLT_LOCUS5638</name>
</gene>
<name>A0A0N5CYV9_THECL</name>
<dbReference type="GO" id="GO:0000381">
    <property type="term" value="P:regulation of alternative mRNA splicing, via spliceosome"/>
    <property type="evidence" value="ECO:0007669"/>
    <property type="project" value="TreeGrafter"/>
</dbReference>
<dbReference type="PANTHER" id="PTHR12357">
    <property type="entry name" value="YTH YT521-B HOMOLOGY DOMAIN-CONTAINING"/>
    <property type="match status" value="1"/>
</dbReference>
<dbReference type="GO" id="GO:1990247">
    <property type="term" value="F:N6-methyladenosine-containing RNA reader activity"/>
    <property type="evidence" value="ECO:0007669"/>
    <property type="project" value="TreeGrafter"/>
</dbReference>
<evidence type="ECO:0000313" key="3">
    <source>
        <dbReference type="Proteomes" id="UP000276776"/>
    </source>
</evidence>
<dbReference type="PANTHER" id="PTHR12357:SF3">
    <property type="entry name" value="YTH DOMAIN-CONTAINING PROTEIN 1"/>
    <property type="match status" value="1"/>
</dbReference>
<evidence type="ECO:0000259" key="1">
    <source>
        <dbReference type="PROSITE" id="PS50882"/>
    </source>
</evidence>
<dbReference type="WBParaSite" id="TCLT_0000564901-mRNA-1">
    <property type="protein sequence ID" value="TCLT_0000564901-mRNA-1"/>
    <property type="gene ID" value="TCLT_0000564901"/>
</dbReference>